<evidence type="ECO:0000256" key="14">
    <source>
        <dbReference type="ARBA" id="ARBA00023242"/>
    </source>
</evidence>
<evidence type="ECO:0000256" key="7">
    <source>
        <dbReference type="ARBA" id="ARBA00022759"/>
    </source>
</evidence>
<comment type="similarity">
    <text evidence="2 15">Belongs to the XPG/RAD2 endonuclease family. EXO1 subfamily.</text>
</comment>
<reference evidence="18 19" key="1">
    <citation type="submission" date="2014-07" db="EMBL/GenBank/DDBJ databases">
        <title>Genomic and transcriptomic analysis on Apis cerana provide comprehensive insights into honey bee biology.</title>
        <authorList>
            <person name="Diao Q."/>
            <person name="Sun L."/>
            <person name="Zheng H."/>
            <person name="Zheng H."/>
            <person name="Xu S."/>
            <person name="Wang S."/>
            <person name="Zeng Z."/>
            <person name="Hu F."/>
            <person name="Su S."/>
            <person name="Wu J."/>
        </authorList>
    </citation>
    <scope>NUCLEOTIDE SEQUENCE [LARGE SCALE GENOMIC DNA]</scope>
    <source>
        <tissue evidence="18">Pupae without intestine</tissue>
    </source>
</reference>
<dbReference type="InterPro" id="IPR006085">
    <property type="entry name" value="XPG_DNA_repair_N"/>
</dbReference>
<keyword evidence="15" id="KW-0238">DNA-binding</keyword>
<organism evidence="18 19">
    <name type="scientific">Apis cerana cerana</name>
    <name type="common">Oriental honeybee</name>
    <dbReference type="NCBI Taxonomy" id="94128"/>
    <lineage>
        <taxon>Eukaryota</taxon>
        <taxon>Metazoa</taxon>
        <taxon>Ecdysozoa</taxon>
        <taxon>Arthropoda</taxon>
        <taxon>Hexapoda</taxon>
        <taxon>Insecta</taxon>
        <taxon>Pterygota</taxon>
        <taxon>Neoptera</taxon>
        <taxon>Endopterygota</taxon>
        <taxon>Hymenoptera</taxon>
        <taxon>Apocrita</taxon>
        <taxon>Aculeata</taxon>
        <taxon>Apoidea</taxon>
        <taxon>Anthophila</taxon>
        <taxon>Apidae</taxon>
        <taxon>Apis</taxon>
    </lineage>
</organism>
<evidence type="ECO:0000256" key="1">
    <source>
        <dbReference type="ARBA" id="ARBA00004123"/>
    </source>
</evidence>
<dbReference type="GO" id="GO:0035312">
    <property type="term" value="F:5'-3' DNA exonuclease activity"/>
    <property type="evidence" value="ECO:0007669"/>
    <property type="project" value="UniProtKB-UniRule"/>
</dbReference>
<keyword evidence="13 15" id="KW-0234">DNA repair</keyword>
<evidence type="ECO:0000313" key="19">
    <source>
        <dbReference type="Proteomes" id="UP000242457"/>
    </source>
</evidence>
<accession>A0A2A3EBV6</accession>
<dbReference type="Gene3D" id="3.40.50.1010">
    <property type="entry name" value="5'-nuclease"/>
    <property type="match status" value="1"/>
</dbReference>
<dbReference type="GO" id="GO:0006298">
    <property type="term" value="P:mismatch repair"/>
    <property type="evidence" value="ECO:0007669"/>
    <property type="project" value="TreeGrafter"/>
</dbReference>
<keyword evidence="11 15" id="KW-0460">Magnesium</keyword>
<dbReference type="PRINTS" id="PR00853">
    <property type="entry name" value="XPGRADSUPER"/>
</dbReference>
<dbReference type="InterPro" id="IPR006086">
    <property type="entry name" value="XPG-I_dom"/>
</dbReference>
<keyword evidence="15 18" id="KW-0269">Exonuclease</keyword>
<dbReference type="InterPro" id="IPR036279">
    <property type="entry name" value="5-3_exonuclease_C_sf"/>
</dbReference>
<protein>
    <recommendedName>
        <fullName evidence="3 15">Exonuclease 1</fullName>
        <ecNumber evidence="15">3.1.-.-</ecNumber>
    </recommendedName>
</protein>
<dbReference type="GO" id="GO:0005634">
    <property type="term" value="C:nucleus"/>
    <property type="evidence" value="ECO:0007669"/>
    <property type="project" value="UniProtKB-SubCell"/>
</dbReference>
<dbReference type="PROSITE" id="PS00842">
    <property type="entry name" value="XPG_2"/>
    <property type="match status" value="1"/>
</dbReference>
<evidence type="ECO:0000256" key="4">
    <source>
        <dbReference type="ARBA" id="ARBA00022553"/>
    </source>
</evidence>
<dbReference type="PROSITE" id="PS00841">
    <property type="entry name" value="XPG_1"/>
    <property type="match status" value="1"/>
</dbReference>
<dbReference type="EMBL" id="KZ288309">
    <property type="protein sequence ID" value="PBC28666.1"/>
    <property type="molecule type" value="Genomic_DNA"/>
</dbReference>
<dbReference type="EC" id="3.1.-.-" evidence="15"/>
<dbReference type="InterPro" id="IPR008918">
    <property type="entry name" value="HhH2"/>
</dbReference>
<dbReference type="FunFam" id="1.10.150.20:FF:000011">
    <property type="entry name" value="exonuclease 1"/>
    <property type="match status" value="1"/>
</dbReference>
<evidence type="ECO:0000256" key="10">
    <source>
        <dbReference type="ARBA" id="ARBA00022801"/>
    </source>
</evidence>
<dbReference type="AlphaFoldDB" id="A0A2A3EBV6"/>
<comment type="function">
    <text evidence="15">5'-&gt;3' double-stranded DNA exonuclease which may also possess a cryptic 3'-&gt;5' double-stranded DNA exonuclease activity. Functions in DNA mismatch repair.</text>
</comment>
<dbReference type="InterPro" id="IPR029060">
    <property type="entry name" value="PIN-like_dom_sf"/>
</dbReference>
<keyword evidence="7" id="KW-0255">Endonuclease</keyword>
<dbReference type="STRING" id="94128.A0A2A3EBV6"/>
<feature type="domain" description="XPG N-terminal" evidence="17">
    <location>
        <begin position="1"/>
        <end position="99"/>
    </location>
</feature>
<evidence type="ECO:0000256" key="11">
    <source>
        <dbReference type="ARBA" id="ARBA00022842"/>
    </source>
</evidence>
<comment type="subcellular location">
    <subcellularLocation>
        <location evidence="1 15">Nucleus</location>
    </subcellularLocation>
</comment>
<dbReference type="FunFam" id="3.40.50.1010:FF:000002">
    <property type="entry name" value="Exonuclease 1, putative"/>
    <property type="match status" value="1"/>
</dbReference>
<dbReference type="SMART" id="SM00485">
    <property type="entry name" value="XPGN"/>
    <property type="match status" value="1"/>
</dbReference>
<name>A0A2A3EBV6_APICC</name>
<keyword evidence="10 15" id="KW-0378">Hydrolase</keyword>
<feature type="domain" description="XPG-I" evidence="16">
    <location>
        <begin position="138"/>
        <end position="211"/>
    </location>
</feature>
<keyword evidence="9 15" id="KW-0228">DNA excision</keyword>
<dbReference type="GO" id="GO:0046872">
    <property type="term" value="F:metal ion binding"/>
    <property type="evidence" value="ECO:0007669"/>
    <property type="project" value="UniProtKB-UniRule"/>
</dbReference>
<proteinExistence type="inferred from homology"/>
<dbReference type="CDD" id="cd09857">
    <property type="entry name" value="PIN_EXO1"/>
    <property type="match status" value="1"/>
</dbReference>
<evidence type="ECO:0000256" key="3">
    <source>
        <dbReference type="ARBA" id="ARBA00020324"/>
    </source>
</evidence>
<keyword evidence="6 15" id="KW-0479">Metal-binding</keyword>
<dbReference type="SUPFAM" id="SSF47807">
    <property type="entry name" value="5' to 3' exonuclease, C-terminal subdomain"/>
    <property type="match status" value="1"/>
</dbReference>
<dbReference type="InterPro" id="IPR019974">
    <property type="entry name" value="XPG_CS"/>
</dbReference>
<evidence type="ECO:0000259" key="17">
    <source>
        <dbReference type="SMART" id="SM00485"/>
    </source>
</evidence>
<evidence type="ECO:0000256" key="2">
    <source>
        <dbReference type="ARBA" id="ARBA00010563"/>
    </source>
</evidence>
<evidence type="ECO:0000313" key="18">
    <source>
        <dbReference type="EMBL" id="PBC28666.1"/>
    </source>
</evidence>
<dbReference type="Pfam" id="PF00752">
    <property type="entry name" value="XPG_N"/>
    <property type="match status" value="1"/>
</dbReference>
<evidence type="ECO:0000256" key="9">
    <source>
        <dbReference type="ARBA" id="ARBA00022769"/>
    </source>
</evidence>
<keyword evidence="5 15" id="KW-0540">Nuclease</keyword>
<dbReference type="OrthoDB" id="26491at2759"/>
<evidence type="ECO:0000259" key="16">
    <source>
        <dbReference type="SMART" id="SM00484"/>
    </source>
</evidence>
<keyword evidence="14 15" id="KW-0539">Nucleus</keyword>
<dbReference type="Pfam" id="PF00867">
    <property type="entry name" value="XPG_I"/>
    <property type="match status" value="1"/>
</dbReference>
<dbReference type="InterPro" id="IPR006084">
    <property type="entry name" value="XPG/Rad2"/>
</dbReference>
<keyword evidence="8 15" id="KW-0227">DNA damage</keyword>
<sequence length="748" mass="85961">MGITGLLPFLKKASKNINVAQFSGGVVAIDSYCWLHKGVFCCAEQLSMGQPTDAYVHYCMKFISMLLSYKIKPILVFDGKHLPAKKETEAKRRENRQINLRKAHELMQMGQHAEAKNLMKRSIDITHEMALKLIKECHKMNIDCIVAPYEADAQLAYLNINKIVDVVITEDSDLILFGCKKVLFKMDVNGNGLLVDQEQLYLVMGVRSEHFNMDNFLYMCILSGCDYLSSLPGIGLNKAKKFISGNTDCDIYRALTRLGSYLNMKSLVVSKQYRDSFILAVITFKHQLVFCPLKRKQVRLNPPMSDITEKQLYYAGTETDPDIALQLALGNCDPFTLKILHNFDPDNIKDQVNKHNKWTQKSKFSQQSIWSKEYVQNQMQKSSQQKNIVDWCSTVDQKAIPHTSYLKKPTLVKQQDNSENEQLNKEEILNIYESKDIIDIENNSEVNTSNENKISPVLVKRTNPFSKSSNPKTSPSLLFKNKSRIKGRNRMCVRKTIISEEIITESKFFKAIDETNNIRDNNYTYLSTNSSEILSEKKNVKLNENNQTSNINLQILMTNDEIETNSHPMDIDEEHNISFVSNECKDIKNSNIFSNCDLGKLHLDISMNRNIENININNPSTSSEFNFEDSEFLIPQETIDNLNCSSFKWSDTKELTQINNKTKQNKNKRFCNFKLIDTKLNTTSSTRRSQRLHSIHKQQSLLSTYGFEKKNITITNTRIPMLPQNHSLSKLIFRKSKTIQKQAPNDQT</sequence>
<dbReference type="GO" id="GO:0003677">
    <property type="term" value="F:DNA binding"/>
    <property type="evidence" value="ECO:0007669"/>
    <property type="project" value="UniProtKB-UniRule"/>
</dbReference>
<evidence type="ECO:0000256" key="12">
    <source>
        <dbReference type="ARBA" id="ARBA00022881"/>
    </source>
</evidence>
<dbReference type="Gene3D" id="1.10.150.20">
    <property type="entry name" value="5' to 3' exonuclease, C-terminal subdomain"/>
    <property type="match status" value="1"/>
</dbReference>
<dbReference type="GO" id="GO:0017108">
    <property type="term" value="F:5'-flap endonuclease activity"/>
    <property type="evidence" value="ECO:0007669"/>
    <property type="project" value="TreeGrafter"/>
</dbReference>
<keyword evidence="4" id="KW-0597">Phosphoprotein</keyword>
<evidence type="ECO:0000256" key="5">
    <source>
        <dbReference type="ARBA" id="ARBA00022722"/>
    </source>
</evidence>
<dbReference type="PANTHER" id="PTHR11081">
    <property type="entry name" value="FLAP ENDONUCLEASE FAMILY MEMBER"/>
    <property type="match status" value="1"/>
</dbReference>
<dbReference type="GO" id="GO:0006310">
    <property type="term" value="P:DNA recombination"/>
    <property type="evidence" value="ECO:0007669"/>
    <property type="project" value="TreeGrafter"/>
</dbReference>
<evidence type="ECO:0000256" key="15">
    <source>
        <dbReference type="RuleBase" id="RU910737"/>
    </source>
</evidence>
<keyword evidence="12 15" id="KW-0267">Excision nuclease</keyword>
<dbReference type="PANTHER" id="PTHR11081:SF8">
    <property type="entry name" value="EXONUCLEASE 1"/>
    <property type="match status" value="1"/>
</dbReference>
<evidence type="ECO:0000256" key="13">
    <source>
        <dbReference type="ARBA" id="ARBA00023204"/>
    </source>
</evidence>
<evidence type="ECO:0000256" key="8">
    <source>
        <dbReference type="ARBA" id="ARBA00022763"/>
    </source>
</evidence>
<dbReference type="InterPro" id="IPR044752">
    <property type="entry name" value="PIN-like_EXO1"/>
</dbReference>
<evidence type="ECO:0000256" key="6">
    <source>
        <dbReference type="ARBA" id="ARBA00022723"/>
    </source>
</evidence>
<dbReference type="SUPFAM" id="SSF88723">
    <property type="entry name" value="PIN domain-like"/>
    <property type="match status" value="1"/>
</dbReference>
<keyword evidence="19" id="KW-1185">Reference proteome</keyword>
<dbReference type="SMART" id="SM00484">
    <property type="entry name" value="XPGI"/>
    <property type="match status" value="1"/>
</dbReference>
<comment type="cofactor">
    <cofactor evidence="15">
        <name>Mg(2+)</name>
        <dbReference type="ChEBI" id="CHEBI:18420"/>
    </cofactor>
    <text evidence="15">Binds 2 magnesium ions per subunit. They probably participate in the reaction catalyzed by the enzyme. May bind an additional third magnesium ion after substrate binding.</text>
</comment>
<gene>
    <name evidence="18" type="ORF">APICC_00406</name>
</gene>
<dbReference type="SMART" id="SM00279">
    <property type="entry name" value="HhH2"/>
    <property type="match status" value="1"/>
</dbReference>
<dbReference type="Proteomes" id="UP000242457">
    <property type="component" value="Unassembled WGS sequence"/>
</dbReference>